<evidence type="ECO:0000313" key="2">
    <source>
        <dbReference type="EMBL" id="OGY87670.1"/>
    </source>
</evidence>
<evidence type="ECO:0000256" key="1">
    <source>
        <dbReference type="SAM" id="Coils"/>
    </source>
</evidence>
<organism evidence="2 3">
    <name type="scientific">Candidatus Kerfeldbacteria bacterium RIFOXYB2_FULL_38_14</name>
    <dbReference type="NCBI Taxonomy" id="1798547"/>
    <lineage>
        <taxon>Bacteria</taxon>
        <taxon>Candidatus Kerfeldiibacteriota</taxon>
    </lineage>
</organism>
<dbReference type="AlphaFoldDB" id="A0A1G2BHA4"/>
<evidence type="ECO:0000313" key="3">
    <source>
        <dbReference type="Proteomes" id="UP000176420"/>
    </source>
</evidence>
<sequence>MIEPGQGGQKPLQERREKSPLELLDSFLERQNASVYPAEVIHWMRQHSGGVYSNPETDYPKAERDYKEKLLTEGKFDRQGVSLVGYLEEKRAWVSMGGAEPLDMRLKKDVYGHGVEAIMVLASEQLPHLAFRNHAPNFFLNGGDTPAFNRDNREDIHRFVDENLLKRNDTNHFLYNTQKLQGLPALGDMIVSWNDTSAVIKALANRRLINNKDKGRVFSFQNDDAEKEFENFLWLLTAIRKLSELKPAETQQPEELEKADPRKLDSMMHQLGFDWDEQNGYVRDDTMGNQREQVFDRLNGADIVKCVGVVTARMKTETAQTQEARQEKFTEMVAYLEREHLMPTQAELILAMKAQAQADPQFHPTPDSYDSVRDQLLARVFEYYKNKPEQVPYINLKLEAKEKAGKYLHPEQLPWEERETAEDHIAQVALMRLGMEYLTAEYQGLNGTYNFSDMCRTYFWAREIRQENYQNTALGNLDNRLAKYGYPQKHLDGFVRDQWNNTLNVLAVLDRYRDNAPANLHNSLHLLQFMRVLGTDKRTVGLFPQLNVRALDKALVDKGYVVDPQSNMYMLSTQRENQKAADALEADYVKQQAEKTIAEIDGVVQQRKQAEEKKLAEVERKLKDADALPTDVELISYIFNVEMMLPYEGMTIESLRKQFLLMYDPDRYIAQRKFFEILVKPISQYEFSSKLDIPEAQKVVQKKLLTIIAQRTVAQGVARFAESDQESIKKELDEFLQAFEVAVAVKAQNPPGDLSLENLVRKKIEMKGDNRVGNNFYLGYVCGALSFDTLRGVFHESRNFVQNRLFIFQALRAIALNQELQPLFGLQVKELDALMSQQGFIVQDDIYISDTKPAGERQIPTEEESRYRKLEPVRQLVGRLIQADLQPVLEQAVVLQKQWETERPVREVRGKIETIRKRLEEFGALALEYQRLINEEILILTDRLTKQKDKQAEKRWYKDSKLKKRWSRYFVIKDLTKKLKESQRKAKELEDQLDQYTDVKKDHNSALLWLKDDSNQRELTGARIELEARKQAQAPAAIASVTQAAVRLQKQ</sequence>
<proteinExistence type="predicted"/>
<reference evidence="2 3" key="1">
    <citation type="journal article" date="2016" name="Nat. Commun.">
        <title>Thousands of microbial genomes shed light on interconnected biogeochemical processes in an aquifer system.</title>
        <authorList>
            <person name="Anantharaman K."/>
            <person name="Brown C.T."/>
            <person name="Hug L.A."/>
            <person name="Sharon I."/>
            <person name="Castelle C.J."/>
            <person name="Probst A.J."/>
            <person name="Thomas B.C."/>
            <person name="Singh A."/>
            <person name="Wilkins M.J."/>
            <person name="Karaoz U."/>
            <person name="Brodie E.L."/>
            <person name="Williams K.H."/>
            <person name="Hubbard S.S."/>
            <person name="Banfield J.F."/>
        </authorList>
    </citation>
    <scope>NUCLEOTIDE SEQUENCE [LARGE SCALE GENOMIC DNA]</scope>
</reference>
<dbReference type="EMBL" id="MHKI01000006">
    <property type="protein sequence ID" value="OGY87670.1"/>
    <property type="molecule type" value="Genomic_DNA"/>
</dbReference>
<dbReference type="Proteomes" id="UP000176420">
    <property type="component" value="Unassembled WGS sequence"/>
</dbReference>
<protein>
    <submittedName>
        <fullName evidence="2">Uncharacterized protein</fullName>
    </submittedName>
</protein>
<name>A0A1G2BHA4_9BACT</name>
<feature type="coiled-coil region" evidence="1">
    <location>
        <begin position="972"/>
        <end position="1006"/>
    </location>
</feature>
<comment type="caution">
    <text evidence="2">The sequence shown here is derived from an EMBL/GenBank/DDBJ whole genome shotgun (WGS) entry which is preliminary data.</text>
</comment>
<feature type="coiled-coil region" evidence="1">
    <location>
        <begin position="593"/>
        <end position="628"/>
    </location>
</feature>
<keyword evidence="1" id="KW-0175">Coiled coil</keyword>
<accession>A0A1G2BHA4</accession>
<gene>
    <name evidence="2" type="ORF">A2319_04445</name>
</gene>